<gene>
    <name evidence="1" type="ORF">MNBD_NITROSPINAE03-1511</name>
</gene>
<protein>
    <submittedName>
        <fullName evidence="1">Uncharacterized protein</fullName>
    </submittedName>
</protein>
<organism evidence="1">
    <name type="scientific">hydrothermal vent metagenome</name>
    <dbReference type="NCBI Taxonomy" id="652676"/>
    <lineage>
        <taxon>unclassified sequences</taxon>
        <taxon>metagenomes</taxon>
        <taxon>ecological metagenomes</taxon>
    </lineage>
</organism>
<accession>A0A3B1BXP4</accession>
<dbReference type="EMBL" id="UOGB01000141">
    <property type="protein sequence ID" value="VAX19281.1"/>
    <property type="molecule type" value="Genomic_DNA"/>
</dbReference>
<dbReference type="AlphaFoldDB" id="A0A3B1BXP4"/>
<reference evidence="1" key="1">
    <citation type="submission" date="2018-06" db="EMBL/GenBank/DDBJ databases">
        <authorList>
            <person name="Zhirakovskaya E."/>
        </authorList>
    </citation>
    <scope>NUCLEOTIDE SEQUENCE</scope>
</reference>
<proteinExistence type="predicted"/>
<evidence type="ECO:0000313" key="1">
    <source>
        <dbReference type="EMBL" id="VAX19281.1"/>
    </source>
</evidence>
<feature type="non-terminal residue" evidence="1">
    <location>
        <position position="400"/>
    </location>
</feature>
<sequence>MSANNICKSSIIIAVLLAIFMLGSPLLQNADSATITPSKKGPKLFASSDPDKNTLYGYYEISVFDDGKWRKAGKLQFGKHFKEKRIEYTRLPKKNGPVKIRLTQKGGGGAHIDSITLGGSAPELIDGKKGIDLKKVSKTDFDVIDAYNKTVEVQFPAGIKNPTLAVTARVEAETISKEPFKFPVVNTYTKIDKDSSFYIYDLGSNKGRLSLEGKAGELAGHKPLFKEKSIPASGHPEGYTYGYVMNDDENLYAVIDFTGDDTMDGVKDYGKVFVKTKDGVKEFKVSEKNTVWGQHHFLYNDKVSYQHKYYEFKIPLKEIGAGGKTEKVMLAFSAYGTFATIAPNPLNIGNVTVGSNGTGVVTFDGTAGDWILCSISVAGNDAAMFGVTNPNGDCGVGDQV</sequence>
<name>A0A3B1BXP4_9ZZZZ</name>